<dbReference type="EMBL" id="JBHUOZ010000001">
    <property type="protein sequence ID" value="MFD2918234.1"/>
    <property type="molecule type" value="Genomic_DNA"/>
</dbReference>
<evidence type="ECO:0000313" key="1">
    <source>
        <dbReference type="EMBL" id="MFD2918234.1"/>
    </source>
</evidence>
<protein>
    <submittedName>
        <fullName evidence="1">Porin</fullName>
    </submittedName>
</protein>
<accession>A0ABW5ZYX7</accession>
<reference evidence="2" key="1">
    <citation type="journal article" date="2019" name="Int. J. Syst. Evol. Microbiol.">
        <title>The Global Catalogue of Microorganisms (GCM) 10K type strain sequencing project: providing services to taxonomists for standard genome sequencing and annotation.</title>
        <authorList>
            <consortium name="The Broad Institute Genomics Platform"/>
            <consortium name="The Broad Institute Genome Sequencing Center for Infectious Disease"/>
            <person name="Wu L."/>
            <person name="Ma J."/>
        </authorList>
    </citation>
    <scope>NUCLEOTIDE SEQUENCE [LARGE SCALE GENOMIC DNA]</scope>
    <source>
        <strain evidence="2">KCTC 23299</strain>
    </source>
</reference>
<organism evidence="1 2">
    <name type="scientific">Terrimonas rubra</name>
    <dbReference type="NCBI Taxonomy" id="1035890"/>
    <lineage>
        <taxon>Bacteria</taxon>
        <taxon>Pseudomonadati</taxon>
        <taxon>Bacteroidota</taxon>
        <taxon>Chitinophagia</taxon>
        <taxon>Chitinophagales</taxon>
        <taxon>Chitinophagaceae</taxon>
        <taxon>Terrimonas</taxon>
    </lineage>
</organism>
<gene>
    <name evidence="1" type="ORF">ACFS6H_00855</name>
</gene>
<dbReference type="Pfam" id="PF07642">
    <property type="entry name" value="BBP2"/>
    <property type="match status" value="1"/>
</dbReference>
<dbReference type="InterPro" id="IPR011486">
    <property type="entry name" value="BBP2"/>
</dbReference>
<dbReference type="RefSeq" id="WP_386093994.1">
    <property type="nucleotide sequence ID" value="NZ_JBHUOZ010000001.1"/>
</dbReference>
<evidence type="ECO:0000313" key="2">
    <source>
        <dbReference type="Proteomes" id="UP001597511"/>
    </source>
</evidence>
<name>A0ABW5ZYX7_9BACT</name>
<proteinExistence type="predicted"/>
<keyword evidence="2" id="KW-1185">Reference proteome</keyword>
<comment type="caution">
    <text evidence="1">The sequence shown here is derived from an EMBL/GenBank/DDBJ whole genome shotgun (WGS) entry which is preliminary data.</text>
</comment>
<dbReference type="Proteomes" id="UP001597511">
    <property type="component" value="Unassembled WGS sequence"/>
</dbReference>
<sequence>MKKIMTAVIIMLAVKGSAQTDSSTSPLTISGYLETYYTYDFGKPAGHDRQPFLYSFNRHNEVNINMAMIKADYQTSVIRANLALMTGTYANANLAAEPGVLKNIYEANAGVKLSKKKELWVDAGIFASHIGFESAIGKDCWALTRGILADNSPYYESGVKLSYTSDNGKWFASGLVLNGWQRIQRVNGNNTPAFGHQLTYKPNDKITLNSSSFIGNDKPDSSRQMRYFHNFYGIWQISNQFAITAGFDIGAEQKVKGSSRYNNWYTPVLMTRFSVNARHHITARGEYYHDTHGVIIASGSPNGFQTWGYSLNYDWMIRNNVLWRIEGRGFTAKDKIFFQGDTPVNNNFFVSTALALSF</sequence>